<gene>
    <name evidence="1" type="ORF">LS77_002825</name>
</gene>
<evidence type="ECO:0000313" key="2">
    <source>
        <dbReference type="Proteomes" id="UP000029870"/>
    </source>
</evidence>
<accession>A0A6D2CEL1</accession>
<dbReference type="Proteomes" id="UP000029870">
    <property type="component" value="Unassembled WGS sequence"/>
</dbReference>
<dbReference type="AlphaFoldDB" id="A0A6D2CEL1"/>
<dbReference type="EMBL" id="JRPH02000006">
    <property type="protein sequence ID" value="TLE05636.1"/>
    <property type="molecule type" value="Genomic_DNA"/>
</dbReference>
<reference evidence="1 2" key="1">
    <citation type="journal article" date="2014" name="Genome Announc.">
        <title>Draft genome sequences of eight enterohepatic helicobacter species isolated from both laboratory and wild rodents.</title>
        <authorList>
            <person name="Sheh A."/>
            <person name="Shen Z."/>
            <person name="Fox J.G."/>
        </authorList>
    </citation>
    <scope>NUCLEOTIDE SEQUENCE [LARGE SCALE GENOMIC DNA]</scope>
    <source>
        <strain evidence="1 2">Missouri</strain>
    </source>
</reference>
<protein>
    <submittedName>
        <fullName evidence="1">Uncharacterized protein</fullName>
    </submittedName>
</protein>
<sequence length="137" mass="15255">MRKLRLNPLGGVKRRLNGVNEGLHALQRLTSTSHAIQACVKNEEHKDLLFAMLQMGLWVSVDSRKSCIENTKKYLNAVRPAKLDNLVRIGGKMDGGYVMLPPPPIVKLTTKGSLSRRFRLFPLGFRNGKYGLSGIAI</sequence>
<comment type="caution">
    <text evidence="1">The sequence shown here is derived from an EMBL/GenBank/DDBJ whole genome shotgun (WGS) entry which is preliminary data.</text>
</comment>
<name>A0A6D2CEL1_9HELI</name>
<organism evidence="1 2">
    <name type="scientific">Helicobacter bilis</name>
    <dbReference type="NCBI Taxonomy" id="37372"/>
    <lineage>
        <taxon>Bacteria</taxon>
        <taxon>Pseudomonadati</taxon>
        <taxon>Campylobacterota</taxon>
        <taxon>Epsilonproteobacteria</taxon>
        <taxon>Campylobacterales</taxon>
        <taxon>Helicobacteraceae</taxon>
        <taxon>Helicobacter</taxon>
    </lineage>
</organism>
<proteinExistence type="predicted"/>
<dbReference type="RefSeq" id="WP_034566527.1">
    <property type="nucleotide sequence ID" value="NZ_JRPG02000004.1"/>
</dbReference>
<evidence type="ECO:0000313" key="1">
    <source>
        <dbReference type="EMBL" id="TLE05636.1"/>
    </source>
</evidence>